<dbReference type="NCBIfam" id="TIGR00398">
    <property type="entry name" value="metG"/>
    <property type="match status" value="1"/>
</dbReference>
<dbReference type="AlphaFoldDB" id="A0A063YKF2"/>
<dbReference type="EMBL" id="CP008748">
    <property type="protein sequence ID" value="ASI53897.1"/>
    <property type="molecule type" value="Genomic_DNA"/>
</dbReference>
<protein>
    <recommendedName>
        <fullName evidence="4">Methionine--tRNA ligase</fullName>
        <ecNumber evidence="3">6.1.1.10</ecNumber>
    </recommendedName>
    <alternativeName>
        <fullName evidence="11">Methionyl-tRNA synthetase</fullName>
    </alternativeName>
</protein>
<comment type="similarity">
    <text evidence="12">Belongs to the class-I aminoacyl-tRNA synthetase family.</text>
</comment>
<dbReference type="InterPro" id="IPR001412">
    <property type="entry name" value="aa-tRNA-synth_I_CS"/>
</dbReference>
<evidence type="ECO:0000256" key="5">
    <source>
        <dbReference type="ARBA" id="ARBA00022490"/>
    </source>
</evidence>
<dbReference type="Gene3D" id="3.40.50.620">
    <property type="entry name" value="HUPs"/>
    <property type="match status" value="1"/>
</dbReference>
<evidence type="ECO:0000256" key="6">
    <source>
        <dbReference type="ARBA" id="ARBA00022598"/>
    </source>
</evidence>
<evidence type="ECO:0000256" key="3">
    <source>
        <dbReference type="ARBA" id="ARBA00012838"/>
    </source>
</evidence>
<accession>A0A063YKF2</accession>
<keyword evidence="14" id="KW-1185">Reference proteome</keyword>
<dbReference type="SUPFAM" id="SSF52374">
    <property type="entry name" value="Nucleotidylyl transferase"/>
    <property type="match status" value="1"/>
</dbReference>
<dbReference type="CDD" id="cd07957">
    <property type="entry name" value="Anticodon_Ia_Met"/>
    <property type="match status" value="1"/>
</dbReference>
<dbReference type="GO" id="GO:0004825">
    <property type="term" value="F:methionine-tRNA ligase activity"/>
    <property type="evidence" value="ECO:0007669"/>
    <property type="project" value="UniProtKB-EC"/>
</dbReference>
<dbReference type="PRINTS" id="PR01041">
    <property type="entry name" value="TRNASYNTHMET"/>
</dbReference>
<keyword evidence="6 12" id="KW-0436">Ligase</keyword>
<comment type="subcellular location">
    <subcellularLocation>
        <location evidence="2">Cytoplasm</location>
    </subcellularLocation>
</comment>
<keyword evidence="7 12" id="KW-0547">Nucleotide-binding</keyword>
<keyword evidence="8 12" id="KW-0067">ATP-binding</keyword>
<keyword evidence="5" id="KW-0963">Cytoplasm</keyword>
<proteinExistence type="inferred from homology"/>
<evidence type="ECO:0000256" key="9">
    <source>
        <dbReference type="ARBA" id="ARBA00022917"/>
    </source>
</evidence>
<name>A0A063YKF2_9BACT</name>
<dbReference type="GO" id="GO:0005524">
    <property type="term" value="F:ATP binding"/>
    <property type="evidence" value="ECO:0007669"/>
    <property type="project" value="UniProtKB-KW"/>
</dbReference>
<dbReference type="GO" id="GO:0006431">
    <property type="term" value="P:methionyl-tRNA aminoacylation"/>
    <property type="evidence" value="ECO:0007669"/>
    <property type="project" value="InterPro"/>
</dbReference>
<evidence type="ECO:0000256" key="10">
    <source>
        <dbReference type="ARBA" id="ARBA00023146"/>
    </source>
</evidence>
<evidence type="ECO:0000256" key="12">
    <source>
        <dbReference type="RuleBase" id="RU363039"/>
    </source>
</evidence>
<reference evidence="13 14" key="1">
    <citation type="submission" date="2014-06" db="EMBL/GenBank/DDBJ databases">
        <title>The Whole Genome Sequence of Mycoplasma hyosynoviae strain ATCC 27095.</title>
        <authorList>
            <person name="Calcutt M.J."/>
            <person name="Foecking M.F."/>
        </authorList>
    </citation>
    <scope>NUCLEOTIDE SEQUENCE [LARGE SCALE GENOMIC DNA]</scope>
    <source>
        <strain evidence="13 14">M60</strain>
    </source>
</reference>
<dbReference type="Gene3D" id="2.170.220.10">
    <property type="match status" value="1"/>
</dbReference>
<dbReference type="InterPro" id="IPR009080">
    <property type="entry name" value="tRNAsynth_Ia_anticodon-bd"/>
</dbReference>
<comment type="function">
    <text evidence="1">Is required not only for elongation of protein synthesis but also for the initiation of all mRNA translation through initiator tRNA(fMet) aminoacylation.</text>
</comment>
<evidence type="ECO:0000313" key="13">
    <source>
        <dbReference type="EMBL" id="ASI53897.1"/>
    </source>
</evidence>
<dbReference type="InterPro" id="IPR033911">
    <property type="entry name" value="MetRS_core"/>
</dbReference>
<keyword evidence="9 12" id="KW-0648">Protein biosynthesis</keyword>
<dbReference type="InterPro" id="IPR014729">
    <property type="entry name" value="Rossmann-like_a/b/a_fold"/>
</dbReference>
<dbReference type="InterPro" id="IPR014758">
    <property type="entry name" value="Met-tRNA_synth"/>
</dbReference>
<organism evidence="13 14">
    <name type="scientific">Metamycoplasma hyosynoviae</name>
    <dbReference type="NCBI Taxonomy" id="29559"/>
    <lineage>
        <taxon>Bacteria</taxon>
        <taxon>Bacillati</taxon>
        <taxon>Mycoplasmatota</taxon>
        <taxon>Mycoplasmoidales</taxon>
        <taxon>Metamycoplasmataceae</taxon>
        <taxon>Metamycoplasma</taxon>
    </lineage>
</organism>
<dbReference type="PANTHER" id="PTHR43326">
    <property type="entry name" value="METHIONYL-TRNA SYNTHETASE"/>
    <property type="match status" value="1"/>
</dbReference>
<dbReference type="SUPFAM" id="SSF47323">
    <property type="entry name" value="Anticodon-binding domain of a subclass of class I aminoacyl-tRNA synthetases"/>
    <property type="match status" value="1"/>
</dbReference>
<keyword evidence="10 12" id="KW-0030">Aminoacyl-tRNA synthetase</keyword>
<dbReference type="Gene3D" id="1.10.730.10">
    <property type="entry name" value="Isoleucyl-tRNA Synthetase, Domain 1"/>
    <property type="match status" value="1"/>
</dbReference>
<evidence type="ECO:0000256" key="1">
    <source>
        <dbReference type="ARBA" id="ARBA00003314"/>
    </source>
</evidence>
<dbReference type="InterPro" id="IPR015413">
    <property type="entry name" value="Methionyl/Leucyl_tRNA_Synth"/>
</dbReference>
<dbReference type="GO" id="GO:0005737">
    <property type="term" value="C:cytoplasm"/>
    <property type="evidence" value="ECO:0007669"/>
    <property type="project" value="UniProtKB-SubCell"/>
</dbReference>
<dbReference type="InterPro" id="IPR041872">
    <property type="entry name" value="Anticodon_Met"/>
</dbReference>
<dbReference type="CDD" id="cd00814">
    <property type="entry name" value="MetRS_core"/>
    <property type="match status" value="1"/>
</dbReference>
<dbReference type="RefSeq" id="WP_036443541.1">
    <property type="nucleotide sequence ID" value="NZ_CP008748.1"/>
</dbReference>
<dbReference type="OrthoDB" id="9810191at2"/>
<dbReference type="FunFam" id="2.170.220.10:FF:000002">
    <property type="entry name" value="Methionine--tRNA ligase"/>
    <property type="match status" value="1"/>
</dbReference>
<dbReference type="PANTHER" id="PTHR43326:SF1">
    <property type="entry name" value="METHIONINE--TRNA LIGASE, MITOCHONDRIAL"/>
    <property type="match status" value="1"/>
</dbReference>
<dbReference type="Pfam" id="PF09334">
    <property type="entry name" value="tRNA-synt_1g"/>
    <property type="match status" value="1"/>
</dbReference>
<sequence length="517" mass="60580">MPKKAKTFYISTPIYYPSGPLHIGHVLTTTLAWVYANYKKQEGYETFFVTGIDEHGQKIQKKALALNLLPQEYVDRECKRFKDLWILLGIDYDFFSRTTNALHQETIKKVFNKMLEKGYIYKGNYEGLYSIEDEEFFTKSQAIKKDGKYYHPVSEHLLQEIQEESYFFKMSMFSDWILQYFKNNPEFITNEVITNELINNFLKKGLEDLSITRITFDWGIKLDTNDKAKHIVYVWLDALFNYLTALNYLEENDSNYQKFWVNGNERCHILGKEISRFHSIYWPIFLKSLDLNLPTTEIVHSWIVTPTGKMSKSKGNVIDPLALIQEYGAEQVKYFFASQVNINSDYTFSQETFINVLNADLANNFGNLVNRVIKMINQSFPQGCKYDAKSLEEIDKEIYEKINIRVSEFQKYMDVFQSDKALKTAIKFSSELNEYIDKTLPWTLKNNLPRLNTVLMTLLNGIYAAAYMLNIVMPNKMQIVATALKQKSINKKDLNNYKKFDGICPWSDQVLFTRILK</sequence>
<dbReference type="PROSITE" id="PS00178">
    <property type="entry name" value="AA_TRNA_LIGASE_I"/>
    <property type="match status" value="1"/>
</dbReference>
<dbReference type="Proteomes" id="UP000264882">
    <property type="component" value="Chromosome"/>
</dbReference>
<evidence type="ECO:0000256" key="2">
    <source>
        <dbReference type="ARBA" id="ARBA00004496"/>
    </source>
</evidence>
<dbReference type="EC" id="6.1.1.10" evidence="3"/>
<gene>
    <name evidence="13" type="ORF">MHSN_01645</name>
</gene>
<evidence type="ECO:0000256" key="8">
    <source>
        <dbReference type="ARBA" id="ARBA00022840"/>
    </source>
</evidence>
<evidence type="ECO:0000256" key="4">
    <source>
        <dbReference type="ARBA" id="ARBA00018753"/>
    </source>
</evidence>
<dbReference type="KEGG" id="mhyv:MHSN_01645"/>
<dbReference type="InterPro" id="IPR023457">
    <property type="entry name" value="Met-tRNA_synth_2"/>
</dbReference>
<evidence type="ECO:0000256" key="7">
    <source>
        <dbReference type="ARBA" id="ARBA00022741"/>
    </source>
</evidence>
<evidence type="ECO:0000256" key="11">
    <source>
        <dbReference type="ARBA" id="ARBA00030904"/>
    </source>
</evidence>
<evidence type="ECO:0000313" key="14">
    <source>
        <dbReference type="Proteomes" id="UP000264882"/>
    </source>
</evidence>